<organism evidence="1 2">
    <name type="scientific">Amborella trichopoda</name>
    <dbReference type="NCBI Taxonomy" id="13333"/>
    <lineage>
        <taxon>Eukaryota</taxon>
        <taxon>Viridiplantae</taxon>
        <taxon>Streptophyta</taxon>
        <taxon>Embryophyta</taxon>
        <taxon>Tracheophyta</taxon>
        <taxon>Spermatophyta</taxon>
        <taxon>Magnoliopsida</taxon>
        <taxon>Amborellales</taxon>
        <taxon>Amborellaceae</taxon>
        <taxon>Amborella</taxon>
    </lineage>
</organism>
<dbReference type="Gramene" id="ERM97668">
    <property type="protein sequence ID" value="ERM97668"/>
    <property type="gene ID" value="AMTR_s00130p00095330"/>
</dbReference>
<gene>
    <name evidence="1" type="ORF">AMTR_s00130p00095330</name>
</gene>
<keyword evidence="2" id="KW-1185">Reference proteome</keyword>
<evidence type="ECO:0000313" key="2">
    <source>
        <dbReference type="Proteomes" id="UP000017836"/>
    </source>
</evidence>
<sequence>MGIANDKEIYPMMSSKVIEDKGKHQFICSWESEENDFYQYKPTRLNTLGSKLRKKKRMPCQKHLYFPPANAA</sequence>
<name>W1NQG5_AMBTC</name>
<dbReference type="AlphaFoldDB" id="W1NQG5"/>
<evidence type="ECO:0000313" key="1">
    <source>
        <dbReference type="EMBL" id="ERM97668.1"/>
    </source>
</evidence>
<protein>
    <submittedName>
        <fullName evidence="1">Uncharacterized protein</fullName>
    </submittedName>
</protein>
<accession>W1NQG5</accession>
<reference evidence="2" key="1">
    <citation type="journal article" date="2013" name="Science">
        <title>The Amborella genome and the evolution of flowering plants.</title>
        <authorList>
            <consortium name="Amborella Genome Project"/>
        </authorList>
    </citation>
    <scope>NUCLEOTIDE SEQUENCE [LARGE SCALE GENOMIC DNA]</scope>
</reference>
<dbReference type="EMBL" id="KI395898">
    <property type="protein sequence ID" value="ERM97668.1"/>
    <property type="molecule type" value="Genomic_DNA"/>
</dbReference>
<dbReference type="Proteomes" id="UP000017836">
    <property type="component" value="Unassembled WGS sequence"/>
</dbReference>
<proteinExistence type="predicted"/>
<dbReference type="HOGENOM" id="CLU_2725597_0_0_1"/>